<dbReference type="EMBL" id="JOWA01000099">
    <property type="protein sequence ID" value="KEZ42691.1"/>
    <property type="molecule type" value="Genomic_DNA"/>
</dbReference>
<dbReference type="CDD" id="cd12148">
    <property type="entry name" value="fungal_TF_MHR"/>
    <property type="match status" value="1"/>
</dbReference>
<dbReference type="KEGG" id="sapo:SAPIO_CDS5948"/>
<evidence type="ECO:0000256" key="1">
    <source>
        <dbReference type="ARBA" id="ARBA00023242"/>
    </source>
</evidence>
<dbReference type="VEuPathDB" id="FungiDB:SAPIO_CDS5948"/>
<sequence>MEDALDPPEGTASIKDLTPEEASRIIHSHRKVRYGEATSVDENDAPEPVRYLGQNSIPVLLREQPGSTNGGDVSDFRQDMRPILGLDTSAPFPLMSTKHLDRLTQEITSELPSDREVMKLFRTYKEVTQPFWGFVIDLDEFESKLMAYLEERARPTYDSIQVLLLTSFVLLNDMKAEASWAILGLTCRLAQSLGLHRPAPHDGKELTTPEAKAKEVIRRKLRLSPDLIAGATYDQIIDICDSVRELGTKVVPQIQFKDKCRTVKDRLQHFAIQLHLAFTISVACRPALRRDCPFDESQKAFIADECKTNLITTVKMFLSMHQLSVIPTRSWAFTYNGLSSALLLGILVDTKQDPEIRQLQGDLIAALSATAAKEQPSPSGGVKKTDKDIELSGPLWRALMALKNMYKHGSITGTSVKREGVENTPSTLTEPVAPAQPFTAPSLNANIEDAQYRPPPLAGIDPAHQDAARTMAEMQQRGAPIPDYTSLSPTQPVSGVNLDNIVGMDPTPYMSPLDLYDSIWWESPEPWNNNNTGFDAMNFEFMAQPPPGQQQPPQSGFYF</sequence>
<dbReference type="OrthoDB" id="1747771at2759"/>
<dbReference type="AlphaFoldDB" id="A0A084G5S9"/>
<accession>A0A084G5S9</accession>
<dbReference type="InterPro" id="IPR007219">
    <property type="entry name" value="XnlR_reg_dom"/>
</dbReference>
<dbReference type="Proteomes" id="UP000028545">
    <property type="component" value="Unassembled WGS sequence"/>
</dbReference>
<comment type="caution">
    <text evidence="4">The sequence shown here is derived from an EMBL/GenBank/DDBJ whole genome shotgun (WGS) entry which is preliminary data.</text>
</comment>
<evidence type="ECO:0000259" key="3">
    <source>
        <dbReference type="Pfam" id="PF04082"/>
    </source>
</evidence>
<dbReference type="GeneID" id="27725020"/>
<protein>
    <recommendedName>
        <fullName evidence="3">Xylanolytic transcriptional activator regulatory domain-containing protein</fullName>
    </recommendedName>
</protein>
<name>A0A084G5S9_PSEDA</name>
<dbReference type="PANTHER" id="PTHR43374">
    <property type="entry name" value="FLAVIN PRENYLTRANSFERASE"/>
    <property type="match status" value="1"/>
</dbReference>
<evidence type="ECO:0000256" key="2">
    <source>
        <dbReference type="SAM" id="MobiDB-lite"/>
    </source>
</evidence>
<organism evidence="4 5">
    <name type="scientific">Pseudallescheria apiosperma</name>
    <name type="common">Scedosporium apiospermum</name>
    <dbReference type="NCBI Taxonomy" id="563466"/>
    <lineage>
        <taxon>Eukaryota</taxon>
        <taxon>Fungi</taxon>
        <taxon>Dikarya</taxon>
        <taxon>Ascomycota</taxon>
        <taxon>Pezizomycotina</taxon>
        <taxon>Sordariomycetes</taxon>
        <taxon>Hypocreomycetidae</taxon>
        <taxon>Microascales</taxon>
        <taxon>Microascaceae</taxon>
        <taxon>Scedosporium</taxon>
    </lineage>
</organism>
<dbReference type="Pfam" id="PF04082">
    <property type="entry name" value="Fungal_trans"/>
    <property type="match status" value="1"/>
</dbReference>
<proteinExistence type="predicted"/>
<evidence type="ECO:0000313" key="5">
    <source>
        <dbReference type="Proteomes" id="UP000028545"/>
    </source>
</evidence>
<dbReference type="GO" id="GO:0003677">
    <property type="term" value="F:DNA binding"/>
    <property type="evidence" value="ECO:0007669"/>
    <property type="project" value="InterPro"/>
</dbReference>
<dbReference type="GO" id="GO:0006351">
    <property type="term" value="P:DNA-templated transcription"/>
    <property type="evidence" value="ECO:0007669"/>
    <property type="project" value="InterPro"/>
</dbReference>
<keyword evidence="1" id="KW-0539">Nucleus</keyword>
<evidence type="ECO:0000313" key="4">
    <source>
        <dbReference type="EMBL" id="KEZ42691.1"/>
    </source>
</evidence>
<dbReference type="GO" id="GO:0016831">
    <property type="term" value="F:carboxy-lyase activity"/>
    <property type="evidence" value="ECO:0007669"/>
    <property type="project" value="TreeGrafter"/>
</dbReference>
<feature type="region of interest" description="Disordered" evidence="2">
    <location>
        <begin position="1"/>
        <end position="30"/>
    </location>
</feature>
<keyword evidence="5" id="KW-1185">Reference proteome</keyword>
<dbReference type="GO" id="GO:0008270">
    <property type="term" value="F:zinc ion binding"/>
    <property type="evidence" value="ECO:0007669"/>
    <property type="project" value="InterPro"/>
</dbReference>
<dbReference type="HOGENOM" id="CLU_014095_1_1_1"/>
<gene>
    <name evidence="4" type="ORF">SAPIO_CDS5948</name>
</gene>
<feature type="domain" description="Xylanolytic transcriptional activator regulatory" evidence="3">
    <location>
        <begin position="151"/>
        <end position="215"/>
    </location>
</feature>
<dbReference type="RefSeq" id="XP_016642490.1">
    <property type="nucleotide sequence ID" value="XM_016788174.1"/>
</dbReference>
<dbReference type="PANTHER" id="PTHR43374:SF1">
    <property type="entry name" value="FLAVIN PRENYLTRANSFERASE PAD1, MITOCHONDRIAL"/>
    <property type="match status" value="1"/>
</dbReference>
<reference evidence="4 5" key="1">
    <citation type="journal article" date="2014" name="Genome Announc.">
        <title>Draft genome sequence of the pathogenic fungus Scedosporium apiospermum.</title>
        <authorList>
            <person name="Vandeputte P."/>
            <person name="Ghamrawi S."/>
            <person name="Rechenmann M."/>
            <person name="Iltis A."/>
            <person name="Giraud S."/>
            <person name="Fleury M."/>
            <person name="Thornton C."/>
            <person name="Delhaes L."/>
            <person name="Meyer W."/>
            <person name="Papon N."/>
            <person name="Bouchara J.P."/>
        </authorList>
    </citation>
    <scope>NUCLEOTIDE SEQUENCE [LARGE SCALE GENOMIC DNA]</scope>
    <source>
        <strain evidence="4 5">IHEM 14462</strain>
    </source>
</reference>
<dbReference type="InterPro" id="IPR004507">
    <property type="entry name" value="UbiX-like"/>
</dbReference>